<keyword evidence="14" id="KW-0472">Membrane</keyword>
<keyword evidence="7" id="KW-0053">Apoptosis</keyword>
<keyword evidence="10" id="KW-0276">Fatty acid metabolism</keyword>
<keyword evidence="15" id="KW-0966">Cell projection</keyword>
<evidence type="ECO:0000256" key="2">
    <source>
        <dbReference type="ARBA" id="ARBA00004569"/>
    </source>
</evidence>
<keyword evidence="12" id="KW-0443">Lipid metabolism</keyword>
<feature type="domain" description="Thioesterase" evidence="27">
    <location>
        <begin position="52"/>
        <end position="129"/>
    </location>
</feature>
<dbReference type="GO" id="GO:0006915">
    <property type="term" value="P:apoptotic process"/>
    <property type="evidence" value="ECO:0007669"/>
    <property type="project" value="UniProtKB-KW"/>
</dbReference>
<evidence type="ECO:0000256" key="18">
    <source>
        <dbReference type="ARBA" id="ARBA00038456"/>
    </source>
</evidence>
<evidence type="ECO:0000256" key="13">
    <source>
        <dbReference type="ARBA" id="ARBA00023128"/>
    </source>
</evidence>
<dbReference type="GO" id="GO:0005758">
    <property type="term" value="C:mitochondrial intermembrane space"/>
    <property type="evidence" value="ECO:0007669"/>
    <property type="project" value="UniProtKB-SubCell"/>
</dbReference>
<reference evidence="28" key="1">
    <citation type="submission" date="2018-06" db="EMBL/GenBank/DDBJ databases">
        <authorList>
            <person name="Zhirakovskaya E."/>
        </authorList>
    </citation>
    <scope>NUCLEOTIDE SEQUENCE</scope>
</reference>
<keyword evidence="9" id="KW-0378">Hydrolase</keyword>
<evidence type="ECO:0000256" key="20">
    <source>
        <dbReference type="ARBA" id="ARBA00040123"/>
    </source>
</evidence>
<dbReference type="Gene3D" id="3.10.129.10">
    <property type="entry name" value="Hotdog Thioesterase"/>
    <property type="match status" value="1"/>
</dbReference>
<evidence type="ECO:0000256" key="12">
    <source>
        <dbReference type="ARBA" id="ARBA00023098"/>
    </source>
</evidence>
<evidence type="ECO:0000256" key="4">
    <source>
        <dbReference type="ARBA" id="ARBA00004637"/>
    </source>
</evidence>
<sequence length="158" mass="18306">MKKISNPYKKMAGYQCFGCAPHNHNGLQMSFAMDGEYMVSEWEPKDYFQGYYNVLHGGIQATLMDEIASWLVQVKLKTAGVTSTMNVRYKKPVSIDKGIIRLRAKLTGQHRNLAEIHVELFGPENELCAESDFVYFTYSREVAVKRLHYPDYEEFFEE</sequence>
<comment type="subcellular location">
    <subcellularLocation>
        <location evidence="3">Cell projection</location>
        <location evidence="3">Ruffle membrane</location>
    </subcellularLocation>
    <subcellularLocation>
        <location evidence="1">Cytoplasm</location>
    </subcellularLocation>
    <subcellularLocation>
        <location evidence="4">Mitochondrion inner membrane</location>
        <topology evidence="4">Peripheral membrane protein</topology>
    </subcellularLocation>
    <subcellularLocation>
        <location evidence="2">Mitochondrion intermembrane space</location>
    </subcellularLocation>
</comment>
<comment type="catalytic activity">
    <reaction evidence="24">
        <text>decanoyl-CoA + H2O = decanoate + CoA + H(+)</text>
        <dbReference type="Rhea" id="RHEA:40059"/>
        <dbReference type="ChEBI" id="CHEBI:15377"/>
        <dbReference type="ChEBI" id="CHEBI:15378"/>
        <dbReference type="ChEBI" id="CHEBI:27689"/>
        <dbReference type="ChEBI" id="CHEBI:57287"/>
        <dbReference type="ChEBI" id="CHEBI:61430"/>
    </reaction>
    <physiologicalReaction direction="left-to-right" evidence="24">
        <dbReference type="Rhea" id="RHEA:40060"/>
    </physiologicalReaction>
</comment>
<keyword evidence="11" id="KW-0809">Transit peptide</keyword>
<dbReference type="InterPro" id="IPR029069">
    <property type="entry name" value="HotDog_dom_sf"/>
</dbReference>
<evidence type="ECO:0000259" key="27">
    <source>
        <dbReference type="Pfam" id="PF03061"/>
    </source>
</evidence>
<evidence type="ECO:0000256" key="22">
    <source>
        <dbReference type="ARBA" id="ARBA00047588"/>
    </source>
</evidence>
<dbReference type="CDD" id="cd03443">
    <property type="entry name" value="PaaI_thioesterase"/>
    <property type="match status" value="1"/>
</dbReference>
<dbReference type="EC" id="3.1.2.2" evidence="19"/>
<evidence type="ECO:0000256" key="21">
    <source>
        <dbReference type="ARBA" id="ARBA00043210"/>
    </source>
</evidence>
<evidence type="ECO:0000256" key="19">
    <source>
        <dbReference type="ARBA" id="ARBA00038848"/>
    </source>
</evidence>
<comment type="catalytic activity">
    <reaction evidence="16">
        <text>(5Z,8Z,11Z,14Z)-eicosatetraenoyl-CoA + H2O = (5Z,8Z,11Z,14Z)-eicosatetraenoate + CoA + H(+)</text>
        <dbReference type="Rhea" id="RHEA:40151"/>
        <dbReference type="ChEBI" id="CHEBI:15377"/>
        <dbReference type="ChEBI" id="CHEBI:15378"/>
        <dbReference type="ChEBI" id="CHEBI:32395"/>
        <dbReference type="ChEBI" id="CHEBI:57287"/>
        <dbReference type="ChEBI" id="CHEBI:57368"/>
    </reaction>
    <physiologicalReaction direction="left-to-right" evidence="16">
        <dbReference type="Rhea" id="RHEA:40152"/>
    </physiologicalReaction>
</comment>
<dbReference type="GO" id="GO:0006631">
    <property type="term" value="P:fatty acid metabolic process"/>
    <property type="evidence" value="ECO:0007669"/>
    <property type="project" value="UniProtKB-KW"/>
</dbReference>
<evidence type="ECO:0000313" key="28">
    <source>
        <dbReference type="EMBL" id="VAW30393.1"/>
    </source>
</evidence>
<comment type="catalytic activity">
    <reaction evidence="22">
        <text>octanoyl-CoA + H2O = octanoate + CoA + H(+)</text>
        <dbReference type="Rhea" id="RHEA:30143"/>
        <dbReference type="ChEBI" id="CHEBI:15377"/>
        <dbReference type="ChEBI" id="CHEBI:15378"/>
        <dbReference type="ChEBI" id="CHEBI:25646"/>
        <dbReference type="ChEBI" id="CHEBI:57287"/>
        <dbReference type="ChEBI" id="CHEBI:57386"/>
    </reaction>
    <physiologicalReaction direction="left-to-right" evidence="22">
        <dbReference type="Rhea" id="RHEA:30144"/>
    </physiologicalReaction>
</comment>
<dbReference type="GO" id="GO:0032587">
    <property type="term" value="C:ruffle membrane"/>
    <property type="evidence" value="ECO:0007669"/>
    <property type="project" value="UniProtKB-SubCell"/>
</dbReference>
<evidence type="ECO:0000256" key="24">
    <source>
        <dbReference type="ARBA" id="ARBA00047969"/>
    </source>
</evidence>
<evidence type="ECO:0000256" key="7">
    <source>
        <dbReference type="ARBA" id="ARBA00022703"/>
    </source>
</evidence>
<keyword evidence="5" id="KW-1003">Cell membrane</keyword>
<evidence type="ECO:0000256" key="9">
    <source>
        <dbReference type="ARBA" id="ARBA00022801"/>
    </source>
</evidence>
<comment type="similarity">
    <text evidence="18">Belongs to the THEM4/THEM5 thioesterase family.</text>
</comment>
<comment type="catalytic activity">
    <reaction evidence="25">
        <text>dodecanoyl-CoA + H2O = dodecanoate + CoA + H(+)</text>
        <dbReference type="Rhea" id="RHEA:30135"/>
        <dbReference type="ChEBI" id="CHEBI:15377"/>
        <dbReference type="ChEBI" id="CHEBI:15378"/>
        <dbReference type="ChEBI" id="CHEBI:18262"/>
        <dbReference type="ChEBI" id="CHEBI:57287"/>
        <dbReference type="ChEBI" id="CHEBI:57375"/>
    </reaction>
    <physiologicalReaction direction="left-to-right" evidence="25">
        <dbReference type="Rhea" id="RHEA:30136"/>
    </physiologicalReaction>
</comment>
<evidence type="ECO:0000256" key="6">
    <source>
        <dbReference type="ARBA" id="ARBA00022490"/>
    </source>
</evidence>
<keyword evidence="13" id="KW-0496">Mitochondrion</keyword>
<evidence type="ECO:0000256" key="5">
    <source>
        <dbReference type="ARBA" id="ARBA00022475"/>
    </source>
</evidence>
<dbReference type="GO" id="GO:0016787">
    <property type="term" value="F:hydrolase activity"/>
    <property type="evidence" value="ECO:0007669"/>
    <property type="project" value="UniProtKB-KW"/>
</dbReference>
<proteinExistence type="inferred from homology"/>
<evidence type="ECO:0000256" key="17">
    <source>
        <dbReference type="ARBA" id="ARBA00037002"/>
    </source>
</evidence>
<dbReference type="EMBL" id="UOET01000508">
    <property type="protein sequence ID" value="VAW30393.1"/>
    <property type="molecule type" value="Genomic_DNA"/>
</dbReference>
<evidence type="ECO:0000256" key="25">
    <source>
        <dbReference type="ARBA" id="ARBA00048074"/>
    </source>
</evidence>
<evidence type="ECO:0000256" key="16">
    <source>
        <dbReference type="ARBA" id="ARBA00035852"/>
    </source>
</evidence>
<evidence type="ECO:0000256" key="11">
    <source>
        <dbReference type="ARBA" id="ARBA00022946"/>
    </source>
</evidence>
<comment type="catalytic activity">
    <reaction evidence="17">
        <text>(9Z)-octadecenoyl-CoA + H2O = (9Z)-octadecenoate + CoA + H(+)</text>
        <dbReference type="Rhea" id="RHEA:40139"/>
        <dbReference type="ChEBI" id="CHEBI:15377"/>
        <dbReference type="ChEBI" id="CHEBI:15378"/>
        <dbReference type="ChEBI" id="CHEBI:30823"/>
        <dbReference type="ChEBI" id="CHEBI:57287"/>
        <dbReference type="ChEBI" id="CHEBI:57387"/>
    </reaction>
    <physiologicalReaction direction="left-to-right" evidence="17">
        <dbReference type="Rhea" id="RHEA:40140"/>
    </physiologicalReaction>
</comment>
<evidence type="ECO:0000256" key="23">
    <source>
        <dbReference type="ARBA" id="ARBA00047734"/>
    </source>
</evidence>
<protein>
    <recommendedName>
        <fullName evidence="20">Acyl-coenzyme A thioesterase THEM4</fullName>
        <ecNumber evidence="19">3.1.2.2</ecNumber>
    </recommendedName>
    <alternativeName>
        <fullName evidence="21">Thioesterase superfamily member 4</fullName>
    </alternativeName>
</protein>
<gene>
    <name evidence="28" type="ORF">MNBD_BACTEROID07-1884</name>
</gene>
<evidence type="ECO:0000256" key="26">
    <source>
        <dbReference type="ARBA" id="ARBA00048180"/>
    </source>
</evidence>
<evidence type="ECO:0000256" key="15">
    <source>
        <dbReference type="ARBA" id="ARBA00023273"/>
    </source>
</evidence>
<evidence type="ECO:0000256" key="8">
    <source>
        <dbReference type="ARBA" id="ARBA00022792"/>
    </source>
</evidence>
<keyword evidence="6" id="KW-0963">Cytoplasm</keyword>
<dbReference type="AlphaFoldDB" id="A0A3B0UQ59"/>
<comment type="catalytic activity">
    <reaction evidence="23">
        <text>hexadecanoyl-CoA + H2O = hexadecanoate + CoA + H(+)</text>
        <dbReference type="Rhea" id="RHEA:16645"/>
        <dbReference type="ChEBI" id="CHEBI:7896"/>
        <dbReference type="ChEBI" id="CHEBI:15377"/>
        <dbReference type="ChEBI" id="CHEBI:15378"/>
        <dbReference type="ChEBI" id="CHEBI:57287"/>
        <dbReference type="ChEBI" id="CHEBI:57379"/>
        <dbReference type="EC" id="3.1.2.2"/>
    </reaction>
    <physiologicalReaction direction="left-to-right" evidence="23">
        <dbReference type="Rhea" id="RHEA:16646"/>
    </physiologicalReaction>
</comment>
<dbReference type="Pfam" id="PF03061">
    <property type="entry name" value="4HBT"/>
    <property type="match status" value="1"/>
</dbReference>
<dbReference type="GO" id="GO:0005743">
    <property type="term" value="C:mitochondrial inner membrane"/>
    <property type="evidence" value="ECO:0007669"/>
    <property type="project" value="UniProtKB-SubCell"/>
</dbReference>
<organism evidence="28">
    <name type="scientific">hydrothermal vent metagenome</name>
    <dbReference type="NCBI Taxonomy" id="652676"/>
    <lineage>
        <taxon>unclassified sequences</taxon>
        <taxon>metagenomes</taxon>
        <taxon>ecological metagenomes</taxon>
    </lineage>
</organism>
<name>A0A3B0UQ59_9ZZZZ</name>
<dbReference type="SUPFAM" id="SSF54637">
    <property type="entry name" value="Thioesterase/thiol ester dehydrase-isomerase"/>
    <property type="match status" value="1"/>
</dbReference>
<comment type="catalytic activity">
    <reaction evidence="26">
        <text>tetradecanoyl-CoA + H2O = tetradecanoate + CoA + H(+)</text>
        <dbReference type="Rhea" id="RHEA:40119"/>
        <dbReference type="ChEBI" id="CHEBI:15377"/>
        <dbReference type="ChEBI" id="CHEBI:15378"/>
        <dbReference type="ChEBI" id="CHEBI:30807"/>
        <dbReference type="ChEBI" id="CHEBI:57287"/>
        <dbReference type="ChEBI" id="CHEBI:57385"/>
    </reaction>
    <physiologicalReaction direction="left-to-right" evidence="26">
        <dbReference type="Rhea" id="RHEA:40120"/>
    </physiologicalReaction>
</comment>
<dbReference type="InterPro" id="IPR052365">
    <property type="entry name" value="THEM4/THEM5_acyl-CoA_thioest"/>
</dbReference>
<dbReference type="PANTHER" id="PTHR12418:SF19">
    <property type="entry name" value="ACYL-COENZYME A THIOESTERASE THEM4"/>
    <property type="match status" value="1"/>
</dbReference>
<keyword evidence="8" id="KW-0999">Mitochondrion inner membrane</keyword>
<dbReference type="PANTHER" id="PTHR12418">
    <property type="entry name" value="ACYL-COENZYME A THIOESTERASE THEM4"/>
    <property type="match status" value="1"/>
</dbReference>
<dbReference type="InterPro" id="IPR006683">
    <property type="entry name" value="Thioestr_dom"/>
</dbReference>
<evidence type="ECO:0000256" key="1">
    <source>
        <dbReference type="ARBA" id="ARBA00004496"/>
    </source>
</evidence>
<evidence type="ECO:0000256" key="14">
    <source>
        <dbReference type="ARBA" id="ARBA00023136"/>
    </source>
</evidence>
<evidence type="ECO:0000256" key="10">
    <source>
        <dbReference type="ARBA" id="ARBA00022832"/>
    </source>
</evidence>
<evidence type="ECO:0000256" key="3">
    <source>
        <dbReference type="ARBA" id="ARBA00004632"/>
    </source>
</evidence>
<accession>A0A3B0UQ59</accession>